<dbReference type="EMBL" id="VYKL01000015">
    <property type="protein sequence ID" value="KAA9026092.1"/>
    <property type="molecule type" value="Genomic_DNA"/>
</dbReference>
<gene>
    <name evidence="1" type="ORF">F4V44_09455</name>
</gene>
<reference evidence="1 2" key="1">
    <citation type="submission" date="2019-09" db="EMBL/GenBank/DDBJ databases">
        <title>Whole genome sequences of isolates from the Mars Exploration Rovers.</title>
        <authorList>
            <person name="Seuylemezian A."/>
            <person name="Vaishampayan P."/>
        </authorList>
    </citation>
    <scope>NUCLEOTIDE SEQUENCE [LARGE SCALE GENOMIC DNA]</scope>
    <source>
        <strain evidence="1 2">MER_TA_151</strain>
    </source>
</reference>
<dbReference type="Pfam" id="PF10720">
    <property type="entry name" value="DUF2515"/>
    <property type="match status" value="1"/>
</dbReference>
<evidence type="ECO:0000313" key="1">
    <source>
        <dbReference type="EMBL" id="KAA9026092.1"/>
    </source>
</evidence>
<keyword evidence="2" id="KW-1185">Reference proteome</keyword>
<dbReference type="InterPro" id="IPR019658">
    <property type="entry name" value="DUF2515"/>
</dbReference>
<dbReference type="OrthoDB" id="2690514at2"/>
<organism evidence="1 2">
    <name type="scientific">Niallia endozanthoxylica</name>
    <dbReference type="NCBI Taxonomy" id="2036016"/>
    <lineage>
        <taxon>Bacteria</taxon>
        <taxon>Bacillati</taxon>
        <taxon>Bacillota</taxon>
        <taxon>Bacilli</taxon>
        <taxon>Bacillales</taxon>
        <taxon>Bacillaceae</taxon>
        <taxon>Niallia</taxon>
    </lineage>
</organism>
<dbReference type="AlphaFoldDB" id="A0A5J5HYG4"/>
<protein>
    <submittedName>
        <fullName evidence="1">DUF2515 domain-containing protein</fullName>
    </submittedName>
</protein>
<accession>A0A5J5HYG4</accession>
<dbReference type="RefSeq" id="WP_150439742.1">
    <property type="nucleotide sequence ID" value="NZ_VYKL01000015.1"/>
</dbReference>
<evidence type="ECO:0000313" key="2">
    <source>
        <dbReference type="Proteomes" id="UP000326671"/>
    </source>
</evidence>
<dbReference type="Proteomes" id="UP000326671">
    <property type="component" value="Unassembled WGS sequence"/>
</dbReference>
<sequence>MKSKSVLQTLSVNEQLLVETIKKETDLFNIDNICRTDAYFRFYNQHPDIHWALLASMVSRNAGWNMCDLEGIWFQQLLQEETRKRLYSTYEKANWLIFQDAFPQLLLYHYSKKMNKAKFHLLKYFHVSSFMEGEWYYFWEYRDYQRLLISLIINEQHVIHKPVICHPYFQKKVFRTFIFLFQDWFHFSSILLPTCSGNIYGASVNGFKSVHRRIDLGKRIASILFDESLYPSFYKFASKTVHTGSRYDYECYFMKGKKRDTPFLRTVFPIIEPVKHYMEEYEDWSTETKIKKLWYKKPTHRHPILLNEWFFQKQRKIEQMALLKQVID</sequence>
<comment type="caution">
    <text evidence="1">The sequence shown here is derived from an EMBL/GenBank/DDBJ whole genome shotgun (WGS) entry which is preliminary data.</text>
</comment>
<name>A0A5J5HYG4_9BACI</name>
<proteinExistence type="predicted"/>